<evidence type="ECO:0000313" key="1">
    <source>
        <dbReference type="Proteomes" id="UP000095280"/>
    </source>
</evidence>
<dbReference type="WBParaSite" id="maker-unitig_1970-snap-gene-0.1-mRNA-1">
    <property type="protein sequence ID" value="maker-unitig_1970-snap-gene-0.1-mRNA-1"/>
    <property type="gene ID" value="maker-unitig_1970-snap-gene-0.1"/>
</dbReference>
<proteinExistence type="predicted"/>
<dbReference type="Proteomes" id="UP000095280">
    <property type="component" value="Unplaced"/>
</dbReference>
<protein>
    <submittedName>
        <fullName evidence="2">Uncharacterized protein</fullName>
    </submittedName>
</protein>
<organism evidence="1 2">
    <name type="scientific">Macrostomum lignano</name>
    <dbReference type="NCBI Taxonomy" id="282301"/>
    <lineage>
        <taxon>Eukaryota</taxon>
        <taxon>Metazoa</taxon>
        <taxon>Spiralia</taxon>
        <taxon>Lophotrochozoa</taxon>
        <taxon>Platyhelminthes</taxon>
        <taxon>Rhabditophora</taxon>
        <taxon>Macrostomorpha</taxon>
        <taxon>Macrostomida</taxon>
        <taxon>Macrostomidae</taxon>
        <taxon>Macrostomum</taxon>
    </lineage>
</organism>
<keyword evidence="1" id="KW-1185">Reference proteome</keyword>
<name>A0A1I8F3Z7_9PLAT</name>
<evidence type="ECO:0000313" key="2">
    <source>
        <dbReference type="WBParaSite" id="maker-unitig_1970-snap-gene-0.1-mRNA-1"/>
    </source>
</evidence>
<dbReference type="AlphaFoldDB" id="A0A1I8F3Z7"/>
<sequence>MSDPESCSSCGESSIESSATAAAAAAATESRLTCSSPGSRTASEEAAAARQNNFGQEPFLRQSVQCRNITAAYFLALMKKHQHGMLNLLPETDAASCLPDGFIYDANFNEATNANCVLVTTAIGVERALA</sequence>
<reference evidence="2" key="1">
    <citation type="submission" date="2016-11" db="UniProtKB">
        <authorList>
            <consortium name="WormBaseParasite"/>
        </authorList>
    </citation>
    <scope>IDENTIFICATION</scope>
</reference>
<accession>A0A1I8F3Z7</accession>